<evidence type="ECO:0000313" key="3">
    <source>
        <dbReference type="Proteomes" id="UP000054477"/>
    </source>
</evidence>
<name>A0A0C9XRP8_9AGAR</name>
<protein>
    <submittedName>
        <fullName evidence="2">Uncharacterized protein</fullName>
    </submittedName>
</protein>
<reference evidence="2 3" key="1">
    <citation type="submission" date="2014-04" db="EMBL/GenBank/DDBJ databases">
        <authorList>
            <consortium name="DOE Joint Genome Institute"/>
            <person name="Kuo A."/>
            <person name="Kohler A."/>
            <person name="Nagy L.G."/>
            <person name="Floudas D."/>
            <person name="Copeland A."/>
            <person name="Barry K.W."/>
            <person name="Cichocki N."/>
            <person name="Veneault-Fourrey C."/>
            <person name="LaButti K."/>
            <person name="Lindquist E.A."/>
            <person name="Lipzen A."/>
            <person name="Lundell T."/>
            <person name="Morin E."/>
            <person name="Murat C."/>
            <person name="Sun H."/>
            <person name="Tunlid A."/>
            <person name="Henrissat B."/>
            <person name="Grigoriev I.V."/>
            <person name="Hibbett D.S."/>
            <person name="Martin F."/>
            <person name="Nordberg H.P."/>
            <person name="Cantor M.N."/>
            <person name="Hua S.X."/>
        </authorList>
    </citation>
    <scope>NUCLEOTIDE SEQUENCE [LARGE SCALE GENOMIC DNA]</scope>
    <source>
        <strain evidence="2 3">LaAM-08-1</strain>
    </source>
</reference>
<evidence type="ECO:0000256" key="1">
    <source>
        <dbReference type="SAM" id="MobiDB-lite"/>
    </source>
</evidence>
<sequence>MNEHGHPMDAYMNSLTTAARLPQAANNRSLHQGTIKVPSTPEQDMQKQEQDFNRSVTIIFWYKTNTDPIRLQQTVPTFPYFQLSQFTTLISDLGLTDSLYLDTYNPTSCLWEQHRVSSVRMVESQQRLLYRARKSLLEGLPEDECLSLREELKLQRTVRPPAPALPTQHTVPGNTPPMAPKQPSSSMHDTTPPKPPSKRSVPDTSDPGHLSKIHISNGYYMSHSAIPPTQSSPVLVPTGPSTSAVLPPTPSTSTNSPTLNPTTQNPTPTAYLYAPNPTFYTPTAASPLQPQPQSQQSPSALPVPAYLTPTTPTHLQPTPPSSSSSPIPYHPHPPLKRWPNDYTVYELSAGFAAMDSLISQSPSGASMTQRTAFERVFGSRYVKSTVCRHRAVWRKAPAGVRDQFEAMGGDERACWGEFVRRVEGRPPGKAGGGSGGGMSKSGNGGGGAVNLSLSVVGGDGKKMQATQQQVMAYHGPAGTLLQGMNGQEDGGGKPVMDSLQSPIASQSTSSSNNPGQAQMQSALNVYDPSLNHLSGGSRTV</sequence>
<organism evidence="2 3">
    <name type="scientific">Laccaria amethystina LaAM-08-1</name>
    <dbReference type="NCBI Taxonomy" id="1095629"/>
    <lineage>
        <taxon>Eukaryota</taxon>
        <taxon>Fungi</taxon>
        <taxon>Dikarya</taxon>
        <taxon>Basidiomycota</taxon>
        <taxon>Agaricomycotina</taxon>
        <taxon>Agaricomycetes</taxon>
        <taxon>Agaricomycetidae</taxon>
        <taxon>Agaricales</taxon>
        <taxon>Agaricineae</taxon>
        <taxon>Hydnangiaceae</taxon>
        <taxon>Laccaria</taxon>
    </lineage>
</organism>
<dbReference type="AlphaFoldDB" id="A0A0C9XRP8"/>
<feature type="compositionally biased region" description="Gly residues" evidence="1">
    <location>
        <begin position="429"/>
        <end position="446"/>
    </location>
</feature>
<evidence type="ECO:0000313" key="2">
    <source>
        <dbReference type="EMBL" id="KIK04359.1"/>
    </source>
</evidence>
<dbReference type="Proteomes" id="UP000054477">
    <property type="component" value="Unassembled WGS sequence"/>
</dbReference>
<feature type="region of interest" description="Disordered" evidence="1">
    <location>
        <begin position="157"/>
        <end position="331"/>
    </location>
</feature>
<dbReference type="OrthoDB" id="128308at2759"/>
<feature type="region of interest" description="Disordered" evidence="1">
    <location>
        <begin position="478"/>
        <end position="540"/>
    </location>
</feature>
<dbReference type="EMBL" id="KN838570">
    <property type="protein sequence ID" value="KIK04359.1"/>
    <property type="molecule type" value="Genomic_DNA"/>
</dbReference>
<dbReference type="HOGENOM" id="CLU_026928_0_0_1"/>
<feature type="compositionally biased region" description="Polar residues" evidence="1">
    <location>
        <begin position="512"/>
        <end position="523"/>
    </location>
</feature>
<gene>
    <name evidence="2" type="ORF">K443DRAFT_675978</name>
</gene>
<proteinExistence type="predicted"/>
<feature type="compositionally biased region" description="Polar residues" evidence="1">
    <location>
        <begin position="227"/>
        <end position="244"/>
    </location>
</feature>
<feature type="compositionally biased region" description="Low complexity" evidence="1">
    <location>
        <begin position="251"/>
        <end position="269"/>
    </location>
</feature>
<accession>A0A0C9XRP8</accession>
<keyword evidence="3" id="KW-1185">Reference proteome</keyword>
<feature type="region of interest" description="Disordered" evidence="1">
    <location>
        <begin position="425"/>
        <end position="446"/>
    </location>
</feature>
<reference evidence="3" key="2">
    <citation type="submission" date="2015-01" db="EMBL/GenBank/DDBJ databases">
        <title>Evolutionary Origins and Diversification of the Mycorrhizal Mutualists.</title>
        <authorList>
            <consortium name="DOE Joint Genome Institute"/>
            <consortium name="Mycorrhizal Genomics Consortium"/>
            <person name="Kohler A."/>
            <person name="Kuo A."/>
            <person name="Nagy L.G."/>
            <person name="Floudas D."/>
            <person name="Copeland A."/>
            <person name="Barry K.W."/>
            <person name="Cichocki N."/>
            <person name="Veneault-Fourrey C."/>
            <person name="LaButti K."/>
            <person name="Lindquist E.A."/>
            <person name="Lipzen A."/>
            <person name="Lundell T."/>
            <person name="Morin E."/>
            <person name="Murat C."/>
            <person name="Riley R."/>
            <person name="Ohm R."/>
            <person name="Sun H."/>
            <person name="Tunlid A."/>
            <person name="Henrissat B."/>
            <person name="Grigoriev I.V."/>
            <person name="Hibbett D.S."/>
            <person name="Martin F."/>
        </authorList>
    </citation>
    <scope>NUCLEOTIDE SEQUENCE [LARGE SCALE GENOMIC DNA]</scope>
    <source>
        <strain evidence="3">LaAM-08-1</strain>
    </source>
</reference>
<feature type="compositionally biased region" description="Low complexity" evidence="1">
    <location>
        <begin position="498"/>
        <end position="511"/>
    </location>
</feature>
<feature type="compositionally biased region" description="Polar residues" evidence="1">
    <location>
        <begin position="531"/>
        <end position="540"/>
    </location>
</feature>
<feature type="compositionally biased region" description="Low complexity" evidence="1">
    <location>
        <begin position="281"/>
        <end position="327"/>
    </location>
</feature>